<reference evidence="1 2" key="1">
    <citation type="submission" date="2018-07" db="EMBL/GenBank/DDBJ databases">
        <title>Dyadobacter roseus sp. nov., isolated from rose rhizosphere soil.</title>
        <authorList>
            <person name="Chen L."/>
        </authorList>
    </citation>
    <scope>NUCLEOTIDE SEQUENCE [LARGE SCALE GENOMIC DNA]</scope>
    <source>
        <strain evidence="1 2">RS19</strain>
    </source>
</reference>
<organism evidence="1 2">
    <name type="scientific">Dyadobacter luteus</name>
    <dbReference type="NCBI Taxonomy" id="2259619"/>
    <lineage>
        <taxon>Bacteria</taxon>
        <taxon>Pseudomonadati</taxon>
        <taxon>Bacteroidota</taxon>
        <taxon>Cytophagia</taxon>
        <taxon>Cytophagales</taxon>
        <taxon>Spirosomataceae</taxon>
        <taxon>Dyadobacter</taxon>
    </lineage>
</organism>
<dbReference type="EMBL" id="QNUL01000019">
    <property type="protein sequence ID" value="REA58631.1"/>
    <property type="molecule type" value="Genomic_DNA"/>
</dbReference>
<dbReference type="Proteomes" id="UP000256373">
    <property type="component" value="Unassembled WGS sequence"/>
</dbReference>
<sequence length="115" mass="13130">MQDSSHSYSKLRILSQSPNGYIGQCNCCDHYNFVFGNFLFIFTEDGLNGFHAVLYDQQHIHALDAPLPNGKSILFPSPIPNFMLSFSEDELEEVRGLFQETLLVMEVDKIFAHNK</sequence>
<proteinExistence type="predicted"/>
<name>A0A3D8Y7T0_9BACT</name>
<evidence type="ECO:0000313" key="2">
    <source>
        <dbReference type="Proteomes" id="UP000256373"/>
    </source>
</evidence>
<keyword evidence="2" id="KW-1185">Reference proteome</keyword>
<comment type="caution">
    <text evidence="1">The sequence shown here is derived from an EMBL/GenBank/DDBJ whole genome shotgun (WGS) entry which is preliminary data.</text>
</comment>
<dbReference type="Pfam" id="PF20391">
    <property type="entry name" value="DUF6686"/>
    <property type="match status" value="1"/>
</dbReference>
<gene>
    <name evidence="1" type="ORF">DSL64_19895</name>
</gene>
<accession>A0A3D8Y7T0</accession>
<evidence type="ECO:0000313" key="1">
    <source>
        <dbReference type="EMBL" id="REA58631.1"/>
    </source>
</evidence>
<dbReference type="AlphaFoldDB" id="A0A3D8Y7T0"/>
<dbReference type="OrthoDB" id="958751at2"/>
<protein>
    <submittedName>
        <fullName evidence="1">Uncharacterized protein</fullName>
    </submittedName>
</protein>
<dbReference type="InterPro" id="IPR046508">
    <property type="entry name" value="DUF6686"/>
</dbReference>
<dbReference type="RefSeq" id="WP_115832690.1">
    <property type="nucleotide sequence ID" value="NZ_QNUL01000019.1"/>
</dbReference>